<proteinExistence type="predicted"/>
<keyword evidence="3" id="KW-0804">Transcription</keyword>
<dbReference type="Pfam" id="PF13545">
    <property type="entry name" value="HTH_Crp_2"/>
    <property type="match status" value="1"/>
</dbReference>
<dbReference type="SMART" id="SM00100">
    <property type="entry name" value="cNMP"/>
    <property type="match status" value="1"/>
</dbReference>
<dbReference type="Pfam" id="PF00027">
    <property type="entry name" value="cNMP_binding"/>
    <property type="match status" value="1"/>
</dbReference>
<evidence type="ECO:0000313" key="7">
    <source>
        <dbReference type="Proteomes" id="UP000187344"/>
    </source>
</evidence>
<dbReference type="RefSeq" id="WP_075869797.1">
    <property type="nucleotide sequence ID" value="NZ_CAMLKB010000001.1"/>
</dbReference>
<dbReference type="Gene3D" id="1.10.10.10">
    <property type="entry name" value="Winged helix-like DNA-binding domain superfamily/Winged helix DNA-binding domain"/>
    <property type="match status" value="1"/>
</dbReference>
<reference evidence="6 7" key="1">
    <citation type="submission" date="2016-12" db="EMBL/GenBank/DDBJ databases">
        <title>Comparative genomics of Bartonella apis.</title>
        <authorList>
            <person name="Engel P."/>
        </authorList>
    </citation>
    <scope>NUCLEOTIDE SEQUENCE [LARGE SCALE GENOMIC DNA]</scope>
    <source>
        <strain evidence="6 7">PEB0149</strain>
    </source>
</reference>
<dbReference type="InterPro" id="IPR036390">
    <property type="entry name" value="WH_DNA-bd_sf"/>
</dbReference>
<dbReference type="SUPFAM" id="SSF46785">
    <property type="entry name" value="Winged helix' DNA-binding domain"/>
    <property type="match status" value="1"/>
</dbReference>
<dbReference type="InterPro" id="IPR050397">
    <property type="entry name" value="Env_Response_Regulators"/>
</dbReference>
<organism evidence="6 7">
    <name type="scientific">Bartonella apis</name>
    <dbReference type="NCBI Taxonomy" id="1686310"/>
    <lineage>
        <taxon>Bacteria</taxon>
        <taxon>Pseudomonadati</taxon>
        <taxon>Pseudomonadota</taxon>
        <taxon>Alphaproteobacteria</taxon>
        <taxon>Hyphomicrobiales</taxon>
        <taxon>Bartonellaceae</taxon>
        <taxon>Bartonella</taxon>
    </lineage>
</organism>
<name>A0A1R0FCQ8_9HYPH</name>
<dbReference type="PROSITE" id="PS50042">
    <property type="entry name" value="CNMP_BINDING_3"/>
    <property type="match status" value="1"/>
</dbReference>
<dbReference type="PANTHER" id="PTHR24567">
    <property type="entry name" value="CRP FAMILY TRANSCRIPTIONAL REGULATORY PROTEIN"/>
    <property type="match status" value="1"/>
</dbReference>
<dbReference type="PROSITE" id="PS51063">
    <property type="entry name" value="HTH_CRP_2"/>
    <property type="match status" value="1"/>
</dbReference>
<feature type="domain" description="HTH crp-type" evidence="5">
    <location>
        <begin position="147"/>
        <end position="215"/>
    </location>
</feature>
<keyword evidence="1" id="KW-0805">Transcription regulation</keyword>
<dbReference type="InterPro" id="IPR000595">
    <property type="entry name" value="cNMP-bd_dom"/>
</dbReference>
<keyword evidence="7" id="KW-1185">Reference proteome</keyword>
<sequence length="233" mass="26543">MRSEDRLKIQNLDIFSQASDKTFDSLIGPGFFQRFPPGVVLVNENAMQDFLYILVDGQVEMYATSHGRVTILDIIQPVSLFILAAILNDDVCLQSARTLTEAQVLMIPSARFREAIDNDTAFMHAVVRELSRRYRMTIKELKNQKLRNGSERLANWILAEADTQVEANYIDIPFEKKLLAYKLGMTPENLSRAFATVAKHGVNVDGSRIVFTDRQRLINFAHPDKLIDKREPV</sequence>
<evidence type="ECO:0000256" key="1">
    <source>
        <dbReference type="ARBA" id="ARBA00023015"/>
    </source>
</evidence>
<dbReference type="CDD" id="cd00038">
    <property type="entry name" value="CAP_ED"/>
    <property type="match status" value="1"/>
</dbReference>
<comment type="caution">
    <text evidence="6">The sequence shown here is derived from an EMBL/GenBank/DDBJ whole genome shotgun (WGS) entry which is preliminary data.</text>
</comment>
<dbReference type="PANTHER" id="PTHR24567:SF26">
    <property type="entry name" value="REGULATORY PROTEIN YEIL"/>
    <property type="match status" value="1"/>
</dbReference>
<dbReference type="GO" id="GO:0005829">
    <property type="term" value="C:cytosol"/>
    <property type="evidence" value="ECO:0007669"/>
    <property type="project" value="TreeGrafter"/>
</dbReference>
<accession>A0A1R0FCQ8</accession>
<dbReference type="InterPro" id="IPR036388">
    <property type="entry name" value="WH-like_DNA-bd_sf"/>
</dbReference>
<dbReference type="GO" id="GO:0003677">
    <property type="term" value="F:DNA binding"/>
    <property type="evidence" value="ECO:0007669"/>
    <property type="project" value="UniProtKB-KW"/>
</dbReference>
<evidence type="ECO:0000256" key="3">
    <source>
        <dbReference type="ARBA" id="ARBA00023163"/>
    </source>
</evidence>
<dbReference type="AlphaFoldDB" id="A0A1R0FCQ8"/>
<dbReference type="EMBL" id="LXYT01000001">
    <property type="protein sequence ID" value="OLY44702.1"/>
    <property type="molecule type" value="Genomic_DNA"/>
</dbReference>
<gene>
    <name evidence="6" type="ORF">PEB0149_021770</name>
</gene>
<dbReference type="OrthoDB" id="190787at2"/>
<evidence type="ECO:0000259" key="4">
    <source>
        <dbReference type="PROSITE" id="PS50042"/>
    </source>
</evidence>
<feature type="domain" description="Cyclic nucleotide-binding" evidence="4">
    <location>
        <begin position="14"/>
        <end position="133"/>
    </location>
</feature>
<dbReference type="GO" id="GO:0003700">
    <property type="term" value="F:DNA-binding transcription factor activity"/>
    <property type="evidence" value="ECO:0007669"/>
    <property type="project" value="TreeGrafter"/>
</dbReference>
<dbReference type="InterPro" id="IPR018490">
    <property type="entry name" value="cNMP-bd_dom_sf"/>
</dbReference>
<protein>
    <submittedName>
        <fullName evidence="6">CRP/FNR family transcriptional regulator, transcriptional activator FtrB</fullName>
    </submittedName>
</protein>
<evidence type="ECO:0000259" key="5">
    <source>
        <dbReference type="PROSITE" id="PS51063"/>
    </source>
</evidence>
<dbReference type="InterPro" id="IPR014710">
    <property type="entry name" value="RmlC-like_jellyroll"/>
</dbReference>
<dbReference type="SUPFAM" id="SSF51206">
    <property type="entry name" value="cAMP-binding domain-like"/>
    <property type="match status" value="1"/>
</dbReference>
<dbReference type="GeneID" id="92990675"/>
<dbReference type="InterPro" id="IPR012318">
    <property type="entry name" value="HTH_CRP"/>
</dbReference>
<evidence type="ECO:0000313" key="6">
    <source>
        <dbReference type="EMBL" id="OLY44702.1"/>
    </source>
</evidence>
<evidence type="ECO:0000256" key="2">
    <source>
        <dbReference type="ARBA" id="ARBA00023125"/>
    </source>
</evidence>
<dbReference type="Gene3D" id="2.60.120.10">
    <property type="entry name" value="Jelly Rolls"/>
    <property type="match status" value="1"/>
</dbReference>
<keyword evidence="2" id="KW-0238">DNA-binding</keyword>
<dbReference type="Proteomes" id="UP000187344">
    <property type="component" value="Unassembled WGS sequence"/>
</dbReference>
<dbReference type="NCBIfam" id="NF006901">
    <property type="entry name" value="PRK09392.1"/>
    <property type="match status" value="1"/>
</dbReference>